<dbReference type="Gene3D" id="3.40.50.1820">
    <property type="entry name" value="alpha/beta hydrolase"/>
    <property type="match status" value="1"/>
</dbReference>
<keyword evidence="14 33" id="KW-0418">Kinase</keyword>
<evidence type="ECO:0000256" key="24">
    <source>
        <dbReference type="ARBA" id="ARBA00048561"/>
    </source>
</evidence>
<dbReference type="InterPro" id="IPR000073">
    <property type="entry name" value="AB_hydrolase_1"/>
</dbReference>
<comment type="caution">
    <text evidence="27">Lacks conserved residue(s) required for the propagation of feature annotation.</text>
</comment>
<evidence type="ECO:0000256" key="16">
    <source>
        <dbReference type="ARBA" id="ARBA00022857"/>
    </source>
</evidence>
<dbReference type="Proteomes" id="UP000321168">
    <property type="component" value="Unassembled WGS sequence"/>
</dbReference>
<evidence type="ECO:0000256" key="6">
    <source>
        <dbReference type="ARBA" id="ARBA00005139"/>
    </source>
</evidence>
<dbReference type="InterPro" id="IPR001048">
    <property type="entry name" value="Asp/Glu/Uridylate_kinase"/>
</dbReference>
<comment type="subcellular location">
    <subcellularLocation>
        <location evidence="27">Cytoplasm</location>
    </subcellularLocation>
</comment>
<comment type="catalytic activity">
    <reaction evidence="25">
        <text>L-homoserine + NADP(+) = L-aspartate 4-semialdehyde + NADPH + H(+)</text>
        <dbReference type="Rhea" id="RHEA:15761"/>
        <dbReference type="ChEBI" id="CHEBI:15378"/>
        <dbReference type="ChEBI" id="CHEBI:57476"/>
        <dbReference type="ChEBI" id="CHEBI:57783"/>
        <dbReference type="ChEBI" id="CHEBI:58349"/>
        <dbReference type="ChEBI" id="CHEBI:537519"/>
        <dbReference type="EC" id="1.1.1.3"/>
    </reaction>
    <physiologicalReaction direction="right-to-left" evidence="25">
        <dbReference type="Rhea" id="RHEA:15763"/>
    </physiologicalReaction>
</comment>
<dbReference type="NCBIfam" id="TIGR01392">
    <property type="entry name" value="homoserO_Ac_trn"/>
    <property type="match status" value="1"/>
</dbReference>
<dbReference type="AlphaFoldDB" id="A0A5C6VFE9"/>
<dbReference type="GO" id="GO:0046872">
    <property type="term" value="F:metal ion binding"/>
    <property type="evidence" value="ECO:0007669"/>
    <property type="project" value="UniProtKB-KW"/>
</dbReference>
<evidence type="ECO:0000256" key="1">
    <source>
        <dbReference type="ARBA" id="ARBA00001920"/>
    </source>
</evidence>
<dbReference type="InterPro" id="IPR019811">
    <property type="entry name" value="HDH_CS"/>
</dbReference>
<evidence type="ECO:0000256" key="17">
    <source>
        <dbReference type="ARBA" id="ARBA00023002"/>
    </source>
</evidence>
<evidence type="ECO:0000313" key="33">
    <source>
        <dbReference type="EMBL" id="TXC82028.1"/>
    </source>
</evidence>
<comment type="pathway">
    <text evidence="2">Amino-acid biosynthesis; L-lysine biosynthesis via DAP pathway; (S)-tetrahydrodipicolinate from L-aspartate: step 1/4.</text>
</comment>
<feature type="active site" evidence="27">
    <location>
        <position position="274"/>
    </location>
</feature>
<evidence type="ECO:0000256" key="26">
    <source>
        <dbReference type="ARBA" id="ARBA00049031"/>
    </source>
</evidence>
<dbReference type="Gene3D" id="3.30.360.10">
    <property type="entry name" value="Dihydrodipicolinate Reductase, domain 2"/>
    <property type="match status" value="1"/>
</dbReference>
<comment type="cofactor">
    <cofactor evidence="1">
        <name>a metal cation</name>
        <dbReference type="ChEBI" id="CHEBI:25213"/>
    </cofactor>
</comment>
<evidence type="ECO:0000256" key="15">
    <source>
        <dbReference type="ARBA" id="ARBA00022840"/>
    </source>
</evidence>
<evidence type="ECO:0000259" key="29">
    <source>
        <dbReference type="Pfam" id="PF00696"/>
    </source>
</evidence>
<keyword evidence="10 27" id="KW-0808">Transferase</keyword>
<keyword evidence="19" id="KW-0915">Sodium</keyword>
<dbReference type="GO" id="GO:0004412">
    <property type="term" value="F:homoserine dehydrogenase activity"/>
    <property type="evidence" value="ECO:0007669"/>
    <property type="project" value="UniProtKB-EC"/>
</dbReference>
<feature type="binding site" evidence="27">
    <location>
        <position position="304"/>
    </location>
    <ligand>
        <name>substrate</name>
    </ligand>
</feature>
<protein>
    <recommendedName>
        <fullName evidence="27">Homoserine O-acetyltransferase</fullName>
        <shortName evidence="27">HAT</shortName>
        <ecNumber evidence="27">2.3.1.31</ecNumber>
    </recommendedName>
    <alternativeName>
        <fullName evidence="27">Homoserine transacetylase</fullName>
        <shortName evidence="27">HTA</shortName>
    </alternativeName>
</protein>
<evidence type="ECO:0000256" key="7">
    <source>
        <dbReference type="ARBA" id="ARBA00007952"/>
    </source>
</evidence>
<keyword evidence="27" id="KW-0012">Acyltransferase</keyword>
<evidence type="ECO:0000256" key="13">
    <source>
        <dbReference type="ARBA" id="ARBA00022741"/>
    </source>
</evidence>
<dbReference type="SUPFAM" id="SSF51735">
    <property type="entry name" value="NAD(P)-binding Rossmann-fold domains"/>
    <property type="match status" value="1"/>
</dbReference>
<comment type="catalytic activity">
    <reaction evidence="26">
        <text>L-homoserine + NAD(+) = L-aspartate 4-semialdehyde + NADH + H(+)</text>
        <dbReference type="Rhea" id="RHEA:15757"/>
        <dbReference type="ChEBI" id="CHEBI:15378"/>
        <dbReference type="ChEBI" id="CHEBI:57476"/>
        <dbReference type="ChEBI" id="CHEBI:57540"/>
        <dbReference type="ChEBI" id="CHEBI:57945"/>
        <dbReference type="ChEBI" id="CHEBI:537519"/>
        <dbReference type="EC" id="1.1.1.3"/>
    </reaction>
    <physiologicalReaction direction="right-to-left" evidence="26">
        <dbReference type="Rhea" id="RHEA:15759"/>
    </physiologicalReaction>
</comment>
<dbReference type="FunFam" id="3.30.360.10:FF:000006">
    <property type="entry name" value="Bifunctional aspartokinase/homoserine dehydrogenase"/>
    <property type="match status" value="1"/>
</dbReference>
<dbReference type="InterPro" id="IPR001342">
    <property type="entry name" value="HDH_cat"/>
</dbReference>
<evidence type="ECO:0000313" key="34">
    <source>
        <dbReference type="Proteomes" id="UP000321168"/>
    </source>
</evidence>
<dbReference type="InterPro" id="IPR036393">
    <property type="entry name" value="AceGlu_kinase-like_sf"/>
</dbReference>
<feature type="active site" evidence="27">
    <location>
        <position position="303"/>
    </location>
</feature>
<dbReference type="GO" id="GO:0009086">
    <property type="term" value="P:methionine biosynthetic process"/>
    <property type="evidence" value="ECO:0007669"/>
    <property type="project" value="UniProtKB-UniRule"/>
</dbReference>
<evidence type="ECO:0000256" key="23">
    <source>
        <dbReference type="ARBA" id="ARBA00044938"/>
    </source>
</evidence>
<feature type="binding site" evidence="27">
    <location>
        <position position="187"/>
    </location>
    <ligand>
        <name>substrate</name>
    </ligand>
</feature>
<evidence type="ECO:0000256" key="21">
    <source>
        <dbReference type="ARBA" id="ARBA00023167"/>
    </source>
</evidence>
<keyword evidence="12" id="KW-0479">Metal-binding</keyword>
<dbReference type="GO" id="GO:0004414">
    <property type="term" value="F:homoserine O-acetyltransferase activity"/>
    <property type="evidence" value="ECO:0007669"/>
    <property type="project" value="UniProtKB-UniRule"/>
</dbReference>
<dbReference type="InterPro" id="IPR036291">
    <property type="entry name" value="NAD(P)-bd_dom_sf"/>
</dbReference>
<dbReference type="PANTHER" id="PTHR43070">
    <property type="match status" value="1"/>
</dbReference>
<sequence length="1132" mass="124285">MNIYKYHSPFKLENGQQLDELKLAYHTYGKLNKDKSNVVWAFHALTANSDVLDWWKGLFGEDYLFNPQDYFIICVNSIGSPYGSSSPKDLSFPQFTVRDLANAYQLLAKQLEINHINCLIGGSFGGYQALEFAYSFTGKVDNLILVATSARESAWGIAIHEAQRLALMADGSFGKESGGWSGMRAARSAALLSYRTIDKFIETQTDEEEKIDAFKAASYVQYQGDKFVKRFKPLSYYYLSKCLDSHNIGRGRGGEIHALSKIDIPTLVIGISSDGLIPTRLQKALAKNLPNATYHEIESDYGHDGFLTETKKLSLAISNFIAIDKTPNHSEWKVLKFGGKSLANGQPIQEVIQILKDETKSSKDSIAVVVSARGSSTNNLLDLIEKAKAGISFKEDLDAFFDYQTAPVKIELAKEKKELKQLLEAIAILGTADDFTTDLVLSYGELIAAKTIATLLNSSGVKSTPLDARELIFTHKLYDDFEVNLSKSKAATLAVFENIKPNHIPVVTGFIGSSETGKTITLGRNGSNYSATLIASFLNAKEIVNWTDVDGVYSASPKFVDTAVRISHMSYRQANELANFGANVLHPKTILPLMQANIPLRIKSTFNPKSEGTLITKKGSEKGIKAVSSLDDVALIAIEGDGLLGNVGIDGRIFSVLTQAKISVRLISQASSERGIGFVVNQDAANLAESLLRKEFKQEIELGSIASIRTNKDVAIVAIVGRHNYSLEKAIHGLRRNKIWMHLISNSISGEHISLVIDRVNLAKAVNVVHNQVFGASKTLNVFAFGKGNVGGKLIDQIIETDSATEKKRNLKIKVIGVADSNNYIFNKGGISKNWRELLGISKLANSVDDILRDIKESGLENVVIADNTSAQEISSQYPRFIREGYDLVASNKKFNSGPIQDYLELRKDLRRGGRAFLYETNVGAGLPIIDTLRQMHNSADRITRIRGVFSGSLSYIFNTFSSQELPFYDVLLEAKNKGLTEPDPREDLCGLDVARKLIILAREVGLEVELGEVEVKSLIPPKLNNLESAEAFLDAKEELNNYFGNLKSNLKTGEVLRYVGDLDVERKTLKVDLVKAAPDSALAQVKNADSLFEIYSESYGAYPIVVQGAGAGAAVTARGVYSDIIRIGAKI</sequence>
<feature type="active site" description="Nucleophile" evidence="27">
    <location>
        <position position="123"/>
    </location>
</feature>
<evidence type="ECO:0000256" key="11">
    <source>
        <dbReference type="ARBA" id="ARBA00022697"/>
    </source>
</evidence>
<dbReference type="NCBIfam" id="NF006959">
    <property type="entry name" value="PRK09436.1"/>
    <property type="match status" value="1"/>
</dbReference>
<feature type="domain" description="Homoserine dehydrogenase catalytic" evidence="30">
    <location>
        <begin position="928"/>
        <end position="1126"/>
    </location>
</feature>
<dbReference type="GO" id="GO:0009089">
    <property type="term" value="P:lysine biosynthetic process via diaminopimelate"/>
    <property type="evidence" value="ECO:0007669"/>
    <property type="project" value="UniProtKB-UniPathway"/>
</dbReference>
<dbReference type="SUPFAM" id="SSF53474">
    <property type="entry name" value="alpha/beta-Hydrolases"/>
    <property type="match status" value="1"/>
</dbReference>
<evidence type="ECO:0000256" key="3">
    <source>
        <dbReference type="ARBA" id="ARBA00004986"/>
    </source>
</evidence>
<dbReference type="InterPro" id="IPR054352">
    <property type="entry name" value="ACT_Aspartokinase"/>
</dbReference>
<evidence type="ECO:0000256" key="22">
    <source>
        <dbReference type="ARBA" id="ARBA00023268"/>
    </source>
</evidence>
<reference evidence="33 34" key="1">
    <citation type="submission" date="2019-08" db="EMBL/GenBank/DDBJ databases">
        <title>Genome of Luteibaculum oceani JCM 18817.</title>
        <authorList>
            <person name="Bowman J.P."/>
        </authorList>
    </citation>
    <scope>NUCLEOTIDE SEQUENCE [LARGE SCALE GENOMIC DNA]</scope>
    <source>
        <strain evidence="33 34">JCM 18817</strain>
    </source>
</reference>
<evidence type="ECO:0000256" key="5">
    <source>
        <dbReference type="ARBA" id="ARBA00005062"/>
    </source>
</evidence>
<dbReference type="CDD" id="cd04921">
    <property type="entry name" value="ACT_AKi-HSDH-ThrA-like_1"/>
    <property type="match status" value="1"/>
</dbReference>
<dbReference type="GO" id="GO:0004072">
    <property type="term" value="F:aspartate kinase activity"/>
    <property type="evidence" value="ECO:0007669"/>
    <property type="project" value="UniProtKB-EC"/>
</dbReference>
<comment type="similarity">
    <text evidence="7">In the C-terminal section; belongs to the homoserine dehydrogenase family.</text>
</comment>
<dbReference type="Pfam" id="PF00561">
    <property type="entry name" value="Abhydrolase_1"/>
    <property type="match status" value="1"/>
</dbReference>
<keyword evidence="34" id="KW-1185">Reference proteome</keyword>
<dbReference type="InterPro" id="IPR008220">
    <property type="entry name" value="HAT_MetX-like"/>
</dbReference>
<keyword evidence="20" id="KW-0457">Lysine biosynthesis</keyword>
<keyword evidence="9 27" id="KW-0028">Amino-acid biosynthesis</keyword>
<name>A0A5C6VFE9_9FLAO</name>
<dbReference type="InterPro" id="IPR029058">
    <property type="entry name" value="AB_hydrolase_fold"/>
</dbReference>
<dbReference type="EC" id="2.3.1.31" evidence="27"/>
<comment type="function">
    <text evidence="23">Bifunctional aspartate kinase and homoserine dehydrogenase that catalyzes the first and the third steps toward the synthesis of lysine, methionine and threonine from aspartate.</text>
</comment>
<accession>A0A5C6VFE9</accession>
<dbReference type="InterPro" id="IPR001341">
    <property type="entry name" value="Asp_kinase"/>
</dbReference>
<comment type="pathway">
    <text evidence="4">Amino-acid biosynthesis; L-threonine biosynthesis; L-threonine from L-aspartate: step 3/5.</text>
</comment>
<dbReference type="EMBL" id="VORB01000002">
    <property type="protein sequence ID" value="TXC82028.1"/>
    <property type="molecule type" value="Genomic_DNA"/>
</dbReference>
<evidence type="ECO:0000256" key="8">
    <source>
        <dbReference type="ARBA" id="ARBA00010046"/>
    </source>
</evidence>
<keyword evidence="21 27" id="KW-0486">Methionine biosynthesis</keyword>
<dbReference type="UniPathway" id="UPA00050">
    <property type="reaction ID" value="UER00063"/>
</dbReference>
<dbReference type="Pfam" id="PF00696">
    <property type="entry name" value="AA_kinase"/>
    <property type="match status" value="1"/>
</dbReference>
<evidence type="ECO:0000256" key="2">
    <source>
        <dbReference type="ARBA" id="ARBA00004766"/>
    </source>
</evidence>
<keyword evidence="15" id="KW-0067">ATP-binding</keyword>
<comment type="function">
    <text evidence="27">Transfers an acetyl group from acetyl-CoA to L-homoserine, forming acetyl-L-homoserine.</text>
</comment>
<keyword evidence="22" id="KW-0511">Multifunctional enzyme</keyword>
<evidence type="ECO:0000259" key="28">
    <source>
        <dbReference type="Pfam" id="PF00561"/>
    </source>
</evidence>
<evidence type="ECO:0000256" key="20">
    <source>
        <dbReference type="ARBA" id="ARBA00023154"/>
    </source>
</evidence>
<dbReference type="SUPFAM" id="SSF55347">
    <property type="entry name" value="Glyceraldehyde-3-phosphate dehydrogenase-like, C-terminal domain"/>
    <property type="match status" value="1"/>
</dbReference>
<gene>
    <name evidence="33" type="primary">thrA</name>
    <name evidence="27" type="synonym">metXA</name>
    <name evidence="33" type="ORF">FRX97_02750</name>
</gene>
<dbReference type="InterPro" id="IPR045865">
    <property type="entry name" value="ACT-like_dom_sf"/>
</dbReference>
<keyword evidence="27" id="KW-0963">Cytoplasm</keyword>
<comment type="similarity">
    <text evidence="27">Belongs to the AB hydrolase superfamily. MetX family.</text>
</comment>
<dbReference type="Pfam" id="PF00742">
    <property type="entry name" value="Homoserine_dh"/>
    <property type="match status" value="1"/>
</dbReference>
<feature type="domain" description="Aspartate/glutamate/uridylate kinase" evidence="29">
    <location>
        <begin position="332"/>
        <end position="604"/>
    </location>
</feature>
<comment type="catalytic activity">
    <reaction evidence="27">
        <text>L-homoserine + acetyl-CoA = O-acetyl-L-homoserine + CoA</text>
        <dbReference type="Rhea" id="RHEA:13701"/>
        <dbReference type="ChEBI" id="CHEBI:57287"/>
        <dbReference type="ChEBI" id="CHEBI:57288"/>
        <dbReference type="ChEBI" id="CHEBI:57476"/>
        <dbReference type="ChEBI" id="CHEBI:57716"/>
        <dbReference type="EC" id="2.3.1.31"/>
    </reaction>
</comment>
<evidence type="ECO:0000256" key="9">
    <source>
        <dbReference type="ARBA" id="ARBA00022605"/>
    </source>
</evidence>
<keyword evidence="16" id="KW-0521">NADP</keyword>
<dbReference type="Gene3D" id="3.40.1160.10">
    <property type="entry name" value="Acetylglutamate kinase-like"/>
    <property type="match status" value="1"/>
</dbReference>
<comment type="catalytic activity">
    <reaction evidence="24">
        <text>L-aspartate + ATP = 4-phospho-L-aspartate + ADP</text>
        <dbReference type="Rhea" id="RHEA:23776"/>
        <dbReference type="ChEBI" id="CHEBI:29991"/>
        <dbReference type="ChEBI" id="CHEBI:30616"/>
        <dbReference type="ChEBI" id="CHEBI:57535"/>
        <dbReference type="ChEBI" id="CHEBI:456216"/>
        <dbReference type="EC" id="2.7.2.4"/>
    </reaction>
    <physiologicalReaction direction="left-to-right" evidence="24">
        <dbReference type="Rhea" id="RHEA:23777"/>
    </physiologicalReaction>
</comment>
<dbReference type="RefSeq" id="WP_147013148.1">
    <property type="nucleotide sequence ID" value="NZ_VORB01000002.1"/>
</dbReference>
<evidence type="ECO:0000256" key="12">
    <source>
        <dbReference type="ARBA" id="ARBA00022723"/>
    </source>
</evidence>
<dbReference type="GO" id="GO:0009090">
    <property type="term" value="P:homoserine biosynthetic process"/>
    <property type="evidence" value="ECO:0007669"/>
    <property type="project" value="UniProtKB-ARBA"/>
</dbReference>
<dbReference type="GO" id="GO:0005524">
    <property type="term" value="F:ATP binding"/>
    <property type="evidence" value="ECO:0007669"/>
    <property type="project" value="UniProtKB-KW"/>
</dbReference>
<dbReference type="InterPro" id="IPR011147">
    <property type="entry name" value="Bifunc_Aspkin/hSer_DH"/>
</dbReference>
<comment type="pathway">
    <text evidence="6">Amino-acid biosynthesis; L-threonine biosynthesis; L-threonine from L-aspartate: step 1/5.</text>
</comment>
<proteinExistence type="inferred from homology"/>
<evidence type="ECO:0000259" key="30">
    <source>
        <dbReference type="Pfam" id="PF00742"/>
    </source>
</evidence>
<evidence type="ECO:0000256" key="25">
    <source>
        <dbReference type="ARBA" id="ARBA00048841"/>
    </source>
</evidence>
<keyword evidence="17 33" id="KW-0560">Oxidoreductase</keyword>
<keyword evidence="18" id="KW-0520">NAD</keyword>
<keyword evidence="13" id="KW-0547">Nucleotide-binding</keyword>
<keyword evidence="11" id="KW-0791">Threonine biosynthesis</keyword>
<dbReference type="Pfam" id="PF03447">
    <property type="entry name" value="NAD_binding_3"/>
    <property type="match status" value="1"/>
</dbReference>
<comment type="pathway">
    <text evidence="5">Amino-acid biosynthesis; L-methionine biosynthesis via de novo pathway; L-homoserine from L-aspartate: step 3/3.</text>
</comment>
<feature type="domain" description="AB hydrolase-1" evidence="28">
    <location>
        <begin position="42"/>
        <end position="309"/>
    </location>
</feature>
<evidence type="ECO:0000256" key="14">
    <source>
        <dbReference type="ARBA" id="ARBA00022777"/>
    </source>
</evidence>
<evidence type="ECO:0000259" key="31">
    <source>
        <dbReference type="Pfam" id="PF03447"/>
    </source>
</evidence>
<dbReference type="GO" id="GO:0005737">
    <property type="term" value="C:cytoplasm"/>
    <property type="evidence" value="ECO:0007669"/>
    <property type="project" value="UniProtKB-SubCell"/>
</dbReference>
<feature type="domain" description="Aspartokinase ACT" evidence="32">
    <location>
        <begin position="636"/>
        <end position="696"/>
    </location>
</feature>
<dbReference type="PANTHER" id="PTHR43070:SF5">
    <property type="entry name" value="HOMOSERINE DEHYDROGENASE"/>
    <property type="match status" value="1"/>
</dbReference>
<comment type="subunit">
    <text evidence="27">Homodimer.</text>
</comment>
<dbReference type="Gene3D" id="3.40.50.720">
    <property type="entry name" value="NAD(P)-binding Rossmann-like Domain"/>
    <property type="match status" value="1"/>
</dbReference>
<dbReference type="PROSITE" id="PS01042">
    <property type="entry name" value="HOMOSER_DHGENASE"/>
    <property type="match status" value="1"/>
</dbReference>
<dbReference type="SUPFAM" id="SSF55021">
    <property type="entry name" value="ACT-like"/>
    <property type="match status" value="2"/>
</dbReference>
<dbReference type="UniPathway" id="UPA00051">
    <property type="reaction ID" value="UER00074"/>
</dbReference>
<organism evidence="33 34">
    <name type="scientific">Luteibaculum oceani</name>
    <dbReference type="NCBI Taxonomy" id="1294296"/>
    <lineage>
        <taxon>Bacteria</taxon>
        <taxon>Pseudomonadati</taxon>
        <taxon>Bacteroidota</taxon>
        <taxon>Flavobacteriia</taxon>
        <taxon>Flavobacteriales</taxon>
        <taxon>Luteibaculaceae</taxon>
        <taxon>Luteibaculum</taxon>
    </lineage>
</organism>
<evidence type="ECO:0000256" key="19">
    <source>
        <dbReference type="ARBA" id="ARBA00023053"/>
    </source>
</evidence>
<comment type="pathway">
    <text evidence="27">Amino-acid biosynthesis; L-methionine biosynthesis via de novo pathway; O-acetyl-L-homoserine from L-homoserine: step 1/1.</text>
</comment>
<dbReference type="OrthoDB" id="9799110at2"/>
<feature type="domain" description="Aspartate/homoserine dehydrogenase NAD-binding" evidence="31">
    <location>
        <begin position="786"/>
        <end position="920"/>
    </location>
</feature>
<comment type="caution">
    <text evidence="33">The sequence shown here is derived from an EMBL/GenBank/DDBJ whole genome shotgun (WGS) entry which is preliminary data.</text>
</comment>
<dbReference type="InterPro" id="IPR005106">
    <property type="entry name" value="Asp/hSer_DH_NAD-bd"/>
</dbReference>
<dbReference type="HAMAP" id="MF_00296">
    <property type="entry name" value="MetX_acyltransf"/>
    <property type="match status" value="1"/>
</dbReference>
<evidence type="ECO:0000256" key="27">
    <source>
        <dbReference type="HAMAP-Rule" id="MF_00296"/>
    </source>
</evidence>
<dbReference type="SUPFAM" id="SSF53633">
    <property type="entry name" value="Carbamate kinase-like"/>
    <property type="match status" value="1"/>
</dbReference>
<dbReference type="GO" id="GO:0009088">
    <property type="term" value="P:threonine biosynthetic process"/>
    <property type="evidence" value="ECO:0007669"/>
    <property type="project" value="UniProtKB-UniPathway"/>
</dbReference>
<evidence type="ECO:0000256" key="10">
    <source>
        <dbReference type="ARBA" id="ARBA00022679"/>
    </source>
</evidence>
<dbReference type="Gene3D" id="3.30.2130.10">
    <property type="entry name" value="VC0802-like"/>
    <property type="match status" value="1"/>
</dbReference>
<dbReference type="UniPathway" id="UPA00034">
    <property type="reaction ID" value="UER00015"/>
</dbReference>
<dbReference type="Pfam" id="PF22468">
    <property type="entry name" value="ACT_9"/>
    <property type="match status" value="1"/>
</dbReference>
<evidence type="ECO:0000259" key="32">
    <source>
        <dbReference type="Pfam" id="PF22468"/>
    </source>
</evidence>
<dbReference type="GO" id="GO:0050661">
    <property type="term" value="F:NADP binding"/>
    <property type="evidence" value="ECO:0007669"/>
    <property type="project" value="InterPro"/>
</dbReference>
<dbReference type="InterPro" id="IPR042199">
    <property type="entry name" value="AsparK_Bifunc_asparK/hSer_DH"/>
</dbReference>
<evidence type="ECO:0000256" key="18">
    <source>
        <dbReference type="ARBA" id="ARBA00023027"/>
    </source>
</evidence>
<comment type="similarity">
    <text evidence="8">In the N-terminal section; belongs to the aspartokinase family.</text>
</comment>
<comment type="pathway">
    <text evidence="3">Amino-acid biosynthesis; L-methionine biosynthesis via de novo pathway; L-homoserine from L-aspartate: step 1/3.</text>
</comment>
<evidence type="ECO:0000256" key="4">
    <source>
        <dbReference type="ARBA" id="ARBA00005056"/>
    </source>
</evidence>
<dbReference type="NCBIfam" id="TIGR00657">
    <property type="entry name" value="asp_kinases"/>
    <property type="match status" value="1"/>
</dbReference>
<dbReference type="Gene3D" id="1.20.120.1320">
    <property type="entry name" value="Aspartokinase, catalytic domain"/>
    <property type="match status" value="1"/>
</dbReference>